<sequence>MSTTKSSYDAQNPLNMDPQQLKLLLSLLPKVPLMVRVSLLHVLHLSKSSKYLDLRSDLIVSVLRSYLELSKPRSVTSTQKLANKDTGVQGRIWVATYASPATSESDVLDAIVGAIQSLRAPDTPELDLNLPEARPVEAEWTGYRAGATADSRPPPVGEKEKYDELQKEVTSPLTVLYFHGGAYYLLDPSTHRPVTKKIAKITGGRVYSVRYRLAPQHPFPAALWDALVSYLTLLYPPPDAYHQPVESKNIVFAGDSAGGNLSFALLQTVLELRRQNRKVIWLGKERDIPLPGGLAANSPWLDITQSSPSWESNWEFDYLPRASLYAEYSPPPCDAWPAKPPRTSMYADDDLLAHPLVSLVMSRSWEGAPPIFICTGWELLADEDKYMAQKLYRDGVPVVFEEYEGMPHCFALMLTRLPNAKRCFAGWTGFMTAVVDNPENIGPKAVTIKAKTLKEFPLDLETLSNLNDDEMQRRVLMKKETSLNSTPEALSKL</sequence>
<proteinExistence type="inferred from homology"/>
<dbReference type="SUPFAM" id="SSF53474">
    <property type="entry name" value="alpha/beta-Hydrolases"/>
    <property type="match status" value="1"/>
</dbReference>
<evidence type="ECO:0000313" key="4">
    <source>
        <dbReference type="EMBL" id="OLN85115.1"/>
    </source>
</evidence>
<dbReference type="PROSITE" id="PS01173">
    <property type="entry name" value="LIPASE_GDXG_HIS"/>
    <property type="match status" value="1"/>
</dbReference>
<keyword evidence="2" id="KW-0378">Hydrolase</keyword>
<dbReference type="PANTHER" id="PTHR48081">
    <property type="entry name" value="AB HYDROLASE SUPERFAMILY PROTEIN C4A8.06C"/>
    <property type="match status" value="1"/>
</dbReference>
<comment type="caution">
    <text evidence="4">The sequence shown here is derived from an EMBL/GenBank/DDBJ whole genome shotgun (WGS) entry which is preliminary data.</text>
</comment>
<dbReference type="InterPro" id="IPR050300">
    <property type="entry name" value="GDXG_lipolytic_enzyme"/>
</dbReference>
<dbReference type="EMBL" id="MPGH01000183">
    <property type="protein sequence ID" value="OLN85115.1"/>
    <property type="molecule type" value="Genomic_DNA"/>
</dbReference>
<comment type="similarity">
    <text evidence="1">Belongs to the 'GDXG' lipolytic enzyme family.</text>
</comment>
<dbReference type="GO" id="GO:0016787">
    <property type="term" value="F:hydrolase activity"/>
    <property type="evidence" value="ECO:0007669"/>
    <property type="project" value="UniProtKB-KW"/>
</dbReference>
<dbReference type="InterPro" id="IPR013094">
    <property type="entry name" value="AB_hydrolase_3"/>
</dbReference>
<dbReference type="OrthoDB" id="5354320at2759"/>
<keyword evidence="5" id="KW-1185">Reference proteome</keyword>
<dbReference type="STRING" id="708187.A0A1Q8RLA2"/>
<organism evidence="4 5">
    <name type="scientific">Colletotrichum chlorophyti</name>
    <dbReference type="NCBI Taxonomy" id="708187"/>
    <lineage>
        <taxon>Eukaryota</taxon>
        <taxon>Fungi</taxon>
        <taxon>Dikarya</taxon>
        <taxon>Ascomycota</taxon>
        <taxon>Pezizomycotina</taxon>
        <taxon>Sordariomycetes</taxon>
        <taxon>Hypocreomycetidae</taxon>
        <taxon>Glomerellales</taxon>
        <taxon>Glomerellaceae</taxon>
        <taxon>Colletotrichum</taxon>
    </lineage>
</organism>
<evidence type="ECO:0000259" key="3">
    <source>
        <dbReference type="Pfam" id="PF07859"/>
    </source>
</evidence>
<dbReference type="InterPro" id="IPR029058">
    <property type="entry name" value="AB_hydrolase_fold"/>
</dbReference>
<reference evidence="4 5" key="1">
    <citation type="submission" date="2016-11" db="EMBL/GenBank/DDBJ databases">
        <title>Draft Genome Assembly of Colletotrichum chlorophyti a pathogen of herbaceous plants.</title>
        <authorList>
            <person name="Gan P."/>
            <person name="Narusaka M."/>
            <person name="Tsushima A."/>
            <person name="Narusaka Y."/>
            <person name="Takano Y."/>
            <person name="Shirasu K."/>
        </authorList>
    </citation>
    <scope>NUCLEOTIDE SEQUENCE [LARGE SCALE GENOMIC DNA]</scope>
    <source>
        <strain evidence="4 5">NTL11</strain>
    </source>
</reference>
<dbReference type="Gene3D" id="3.40.50.1820">
    <property type="entry name" value="alpha/beta hydrolase"/>
    <property type="match status" value="1"/>
</dbReference>
<feature type="domain" description="Alpha/beta hydrolase fold-3" evidence="3">
    <location>
        <begin position="175"/>
        <end position="411"/>
    </location>
</feature>
<gene>
    <name evidence="4" type="primary">Esterase</name>
    <name evidence="4" type="ORF">CCHL11_06240</name>
</gene>
<dbReference type="PANTHER" id="PTHR48081:SF25">
    <property type="entry name" value="PUTATIVE (AFU_ORTHOLOGUE AFUA_3G11560)-RELATED"/>
    <property type="match status" value="1"/>
</dbReference>
<evidence type="ECO:0000256" key="1">
    <source>
        <dbReference type="ARBA" id="ARBA00010515"/>
    </source>
</evidence>
<dbReference type="Proteomes" id="UP000186583">
    <property type="component" value="Unassembled WGS sequence"/>
</dbReference>
<protein>
    <submittedName>
        <fullName evidence="4">Esterase</fullName>
    </submittedName>
</protein>
<dbReference type="Pfam" id="PF07859">
    <property type="entry name" value="Abhydrolase_3"/>
    <property type="match status" value="1"/>
</dbReference>
<evidence type="ECO:0000313" key="5">
    <source>
        <dbReference type="Proteomes" id="UP000186583"/>
    </source>
</evidence>
<dbReference type="SMR" id="A0A1Q8RLA2"/>
<evidence type="ECO:0000256" key="2">
    <source>
        <dbReference type="ARBA" id="ARBA00022801"/>
    </source>
</evidence>
<accession>A0A1Q8RLA2</accession>
<dbReference type="InterPro" id="IPR002168">
    <property type="entry name" value="Lipase_GDXG_HIS_AS"/>
</dbReference>
<name>A0A1Q8RLA2_9PEZI</name>
<dbReference type="AlphaFoldDB" id="A0A1Q8RLA2"/>